<accession>A0A835MGK1</accession>
<reference evidence="1 2" key="1">
    <citation type="submission" date="2020-10" db="EMBL/GenBank/DDBJ databases">
        <title>Plant Genome Project.</title>
        <authorList>
            <person name="Zhang R.-G."/>
        </authorList>
    </citation>
    <scope>NUCLEOTIDE SEQUENCE [LARGE SCALE GENOMIC DNA]</scope>
    <source>
        <strain evidence="1">FAFU-HL-1</strain>
        <tissue evidence="1">Leaf</tissue>
    </source>
</reference>
<keyword evidence="2" id="KW-1185">Reference proteome</keyword>
<evidence type="ECO:0000313" key="2">
    <source>
        <dbReference type="Proteomes" id="UP000657918"/>
    </source>
</evidence>
<protein>
    <submittedName>
        <fullName evidence="1">Uncharacterized protein</fullName>
    </submittedName>
</protein>
<name>A0A835MGK1_9ROSI</name>
<organism evidence="1 2">
    <name type="scientific">Salix dunnii</name>
    <dbReference type="NCBI Taxonomy" id="1413687"/>
    <lineage>
        <taxon>Eukaryota</taxon>
        <taxon>Viridiplantae</taxon>
        <taxon>Streptophyta</taxon>
        <taxon>Embryophyta</taxon>
        <taxon>Tracheophyta</taxon>
        <taxon>Spermatophyta</taxon>
        <taxon>Magnoliopsida</taxon>
        <taxon>eudicotyledons</taxon>
        <taxon>Gunneridae</taxon>
        <taxon>Pentapetalae</taxon>
        <taxon>rosids</taxon>
        <taxon>fabids</taxon>
        <taxon>Malpighiales</taxon>
        <taxon>Salicaceae</taxon>
        <taxon>Saliceae</taxon>
        <taxon>Salix</taxon>
    </lineage>
</organism>
<sequence length="103" mass="11624">MVHNYSQKGIKRLLIKVLVVKAAMVERGPAYKLLLIENYSFVLDLTGKSIFELGIFAVSRKLRTLKPAAEEGIRTPHSFKAYFSDENLLSQTRTTQHPSGPFT</sequence>
<comment type="caution">
    <text evidence="1">The sequence shown here is derived from an EMBL/GenBank/DDBJ whole genome shotgun (WGS) entry which is preliminary data.</text>
</comment>
<dbReference type="Proteomes" id="UP000657918">
    <property type="component" value="Chromosome 16"/>
</dbReference>
<dbReference type="EMBL" id="JADGMS010000016">
    <property type="protein sequence ID" value="KAF9665677.1"/>
    <property type="molecule type" value="Genomic_DNA"/>
</dbReference>
<proteinExistence type="predicted"/>
<gene>
    <name evidence="1" type="ORF">SADUNF_Sadunf16G0148100</name>
</gene>
<evidence type="ECO:0000313" key="1">
    <source>
        <dbReference type="EMBL" id="KAF9665677.1"/>
    </source>
</evidence>
<dbReference type="AlphaFoldDB" id="A0A835MGK1"/>